<name>A0A915NZK7_9BILA</name>
<feature type="signal peptide" evidence="1">
    <location>
        <begin position="1"/>
        <end position="20"/>
    </location>
</feature>
<dbReference type="AlphaFoldDB" id="A0A915NZK7"/>
<evidence type="ECO:0000313" key="2">
    <source>
        <dbReference type="Proteomes" id="UP000887560"/>
    </source>
</evidence>
<keyword evidence="2" id="KW-1185">Reference proteome</keyword>
<sequence>MAVLSIVLISLLSAALPINARPQYADDPNGGSVGQNAGSLGTNSVFRNDFHNLPPNVKTNFILLMLTSFNKTTNDLNNACLQVLAGQPSQTEMCTELKNMETKKQEAFQEFENSLPDGSQKTIVDQFNQQVIKNNDMTLGDKCTKFFELLSQLDAATKALLIKDMFSKFQGHGGMPTFGGSNGMSGGIPGSMSGNMPGNMPGNLGAAQGGFFSGAMAPSSSGAATTSGGSANPCSIIENFMAKTAAYVENHQITGPPSS</sequence>
<evidence type="ECO:0000256" key="1">
    <source>
        <dbReference type="SAM" id="SignalP"/>
    </source>
</evidence>
<proteinExistence type="predicted"/>
<protein>
    <submittedName>
        <fullName evidence="3">Uncharacterized protein</fullName>
    </submittedName>
</protein>
<dbReference type="WBParaSite" id="scf7180000422895.g9798">
    <property type="protein sequence ID" value="scf7180000422895.g9798"/>
    <property type="gene ID" value="scf7180000422895.g9798"/>
</dbReference>
<evidence type="ECO:0000313" key="3">
    <source>
        <dbReference type="WBParaSite" id="scf7180000422895.g9798"/>
    </source>
</evidence>
<accession>A0A915NZK7</accession>
<keyword evidence="1" id="KW-0732">Signal</keyword>
<feature type="chain" id="PRO_5037871220" evidence="1">
    <location>
        <begin position="21"/>
        <end position="259"/>
    </location>
</feature>
<organism evidence="2 3">
    <name type="scientific">Meloidogyne floridensis</name>
    <dbReference type="NCBI Taxonomy" id="298350"/>
    <lineage>
        <taxon>Eukaryota</taxon>
        <taxon>Metazoa</taxon>
        <taxon>Ecdysozoa</taxon>
        <taxon>Nematoda</taxon>
        <taxon>Chromadorea</taxon>
        <taxon>Rhabditida</taxon>
        <taxon>Tylenchina</taxon>
        <taxon>Tylenchomorpha</taxon>
        <taxon>Tylenchoidea</taxon>
        <taxon>Meloidogynidae</taxon>
        <taxon>Meloidogyninae</taxon>
        <taxon>Meloidogyne</taxon>
    </lineage>
</organism>
<dbReference type="Proteomes" id="UP000887560">
    <property type="component" value="Unplaced"/>
</dbReference>
<reference evidence="3" key="1">
    <citation type="submission" date="2022-11" db="UniProtKB">
        <authorList>
            <consortium name="WormBaseParasite"/>
        </authorList>
    </citation>
    <scope>IDENTIFICATION</scope>
</reference>